<evidence type="ECO:0000313" key="8">
    <source>
        <dbReference type="EMBL" id="TYJ13656.1"/>
    </source>
</evidence>
<dbReference type="AlphaFoldDB" id="A0A5D2XIB5"/>
<dbReference type="InterPro" id="IPR038408">
    <property type="entry name" value="GNK2_sf"/>
</dbReference>
<keyword evidence="2" id="KW-0964">Secreted</keyword>
<evidence type="ECO:0000256" key="4">
    <source>
        <dbReference type="ARBA" id="ARBA00022737"/>
    </source>
</evidence>
<evidence type="ECO:0000256" key="5">
    <source>
        <dbReference type="ARBA" id="ARBA00038515"/>
    </source>
</evidence>
<proteinExistence type="inferred from homology"/>
<dbReference type="Gene3D" id="3.30.430.20">
    <property type="entry name" value="Gnk2 domain, C-X8-C-X2-C motif"/>
    <property type="match status" value="2"/>
</dbReference>
<evidence type="ECO:0000256" key="6">
    <source>
        <dbReference type="SAM" id="SignalP"/>
    </source>
</evidence>
<reference evidence="8 9" key="1">
    <citation type="submission" date="2019-07" db="EMBL/GenBank/DDBJ databases">
        <title>WGS assembly of Gossypium mustelinum.</title>
        <authorList>
            <person name="Chen Z.J."/>
            <person name="Sreedasyam A."/>
            <person name="Ando A."/>
            <person name="Song Q."/>
            <person name="De L."/>
            <person name="Hulse-Kemp A."/>
            <person name="Ding M."/>
            <person name="Ye W."/>
            <person name="Kirkbride R."/>
            <person name="Jenkins J."/>
            <person name="Plott C."/>
            <person name="Lovell J."/>
            <person name="Lin Y.-M."/>
            <person name="Vaughn R."/>
            <person name="Liu B."/>
            <person name="Li W."/>
            <person name="Simpson S."/>
            <person name="Scheffler B."/>
            <person name="Saski C."/>
            <person name="Grover C."/>
            <person name="Hu G."/>
            <person name="Conover J."/>
            <person name="Carlson J."/>
            <person name="Shu S."/>
            <person name="Boston L."/>
            <person name="Williams M."/>
            <person name="Peterson D."/>
            <person name="Mcgee K."/>
            <person name="Jones D."/>
            <person name="Wendel J."/>
            <person name="Stelly D."/>
            <person name="Grimwood J."/>
            <person name="Schmutz J."/>
        </authorList>
    </citation>
    <scope>NUCLEOTIDE SEQUENCE [LARGE SCALE GENOMIC DNA]</scope>
    <source>
        <strain evidence="8">1408120.09</strain>
    </source>
</reference>
<dbReference type="InterPro" id="IPR050581">
    <property type="entry name" value="CRR_secretory_protein"/>
</dbReference>
<sequence>MSCSRIASFVYLLTLASLLQTAFGLFHNCSDIGSFSAGDPYEANLKQLIEYLSNQTPPSGFGRRAIGQNPNRVSLHRVYGLALYRGDVGSEDCKTCVVRASNEIRQLCPYKKGAINWYDYCLVKYSNIGFFGQIDNQNKFYLWNPNNVSEAYSRQTEELLSCTRDLSSSNCKKCLDGIIDELPKCCNRLEGGRVISGSCNFRYENFPFVKA</sequence>
<dbReference type="Pfam" id="PF01657">
    <property type="entry name" value="Stress-antifung"/>
    <property type="match status" value="2"/>
</dbReference>
<accession>A0A5D2XIB5</accession>
<organism evidence="8 9">
    <name type="scientific">Gossypium mustelinum</name>
    <name type="common">Cotton</name>
    <name type="synonym">Gossypium caicoense</name>
    <dbReference type="NCBI Taxonomy" id="34275"/>
    <lineage>
        <taxon>Eukaryota</taxon>
        <taxon>Viridiplantae</taxon>
        <taxon>Streptophyta</taxon>
        <taxon>Embryophyta</taxon>
        <taxon>Tracheophyta</taxon>
        <taxon>Spermatophyta</taxon>
        <taxon>Magnoliopsida</taxon>
        <taxon>eudicotyledons</taxon>
        <taxon>Gunneridae</taxon>
        <taxon>Pentapetalae</taxon>
        <taxon>rosids</taxon>
        <taxon>malvids</taxon>
        <taxon>Malvales</taxon>
        <taxon>Malvaceae</taxon>
        <taxon>Malvoideae</taxon>
        <taxon>Gossypium</taxon>
    </lineage>
</organism>
<keyword evidence="4" id="KW-0677">Repeat</keyword>
<dbReference type="PROSITE" id="PS51473">
    <property type="entry name" value="GNK2"/>
    <property type="match status" value="1"/>
</dbReference>
<dbReference type="EMBL" id="CM017645">
    <property type="protein sequence ID" value="TYJ13656.1"/>
    <property type="molecule type" value="Genomic_DNA"/>
</dbReference>
<evidence type="ECO:0000256" key="3">
    <source>
        <dbReference type="ARBA" id="ARBA00022729"/>
    </source>
</evidence>
<dbReference type="PANTHER" id="PTHR32411:SF43">
    <property type="entry name" value="CYSTEINE-RICH REPEAT SECRETORY PROTEIN 38"/>
    <property type="match status" value="1"/>
</dbReference>
<comment type="subcellular location">
    <subcellularLocation>
        <location evidence="1">Secreted</location>
    </subcellularLocation>
</comment>
<feature type="chain" id="PRO_5023121805" description="Gnk2-homologous domain-containing protein" evidence="6">
    <location>
        <begin position="25"/>
        <end position="211"/>
    </location>
</feature>
<name>A0A5D2XIB5_GOSMU</name>
<feature type="domain" description="Gnk2-homologous" evidence="7">
    <location>
        <begin position="23"/>
        <end position="130"/>
    </location>
</feature>
<dbReference type="InterPro" id="IPR002902">
    <property type="entry name" value="GNK2"/>
</dbReference>
<keyword evidence="9" id="KW-1185">Reference proteome</keyword>
<comment type="similarity">
    <text evidence="5">Belongs to the cysteine-rich repeat secretory protein family.</text>
</comment>
<protein>
    <recommendedName>
        <fullName evidence="7">Gnk2-homologous domain-containing protein</fullName>
    </recommendedName>
</protein>
<evidence type="ECO:0000259" key="7">
    <source>
        <dbReference type="PROSITE" id="PS51473"/>
    </source>
</evidence>
<dbReference type="PANTHER" id="PTHR32411">
    <property type="entry name" value="CYSTEINE-RICH REPEAT SECRETORY PROTEIN 38-RELATED"/>
    <property type="match status" value="1"/>
</dbReference>
<feature type="signal peptide" evidence="6">
    <location>
        <begin position="1"/>
        <end position="24"/>
    </location>
</feature>
<evidence type="ECO:0000256" key="1">
    <source>
        <dbReference type="ARBA" id="ARBA00004613"/>
    </source>
</evidence>
<dbReference type="CDD" id="cd23509">
    <property type="entry name" value="Gnk2-like"/>
    <property type="match status" value="1"/>
</dbReference>
<evidence type="ECO:0000256" key="2">
    <source>
        <dbReference type="ARBA" id="ARBA00022525"/>
    </source>
</evidence>
<gene>
    <name evidence="8" type="ORF">E1A91_A10G065500v1</name>
</gene>
<evidence type="ECO:0000313" key="9">
    <source>
        <dbReference type="Proteomes" id="UP000323597"/>
    </source>
</evidence>
<dbReference type="Proteomes" id="UP000323597">
    <property type="component" value="Chromosome A10"/>
</dbReference>
<dbReference type="GO" id="GO:0005576">
    <property type="term" value="C:extracellular region"/>
    <property type="evidence" value="ECO:0007669"/>
    <property type="project" value="UniProtKB-SubCell"/>
</dbReference>
<keyword evidence="3 6" id="KW-0732">Signal</keyword>